<name>A8LR28_DINSH</name>
<dbReference type="HOGENOM" id="CLU_085059_0_0_5"/>
<reference evidence="3" key="1">
    <citation type="journal article" date="2010" name="ISME J.">
        <title>The complete genome sequence of the algal symbiont Dinoroseobacter shibae: a hitchhiker's guide to life in the sea.</title>
        <authorList>
            <person name="Wagner-Dobler I."/>
            <person name="Ballhausen B."/>
            <person name="Berger M."/>
            <person name="Brinkhoff T."/>
            <person name="Buchholz I."/>
            <person name="Bunk B."/>
            <person name="Cypionka H."/>
            <person name="Daniel R."/>
            <person name="Drepper T."/>
            <person name="Gerdts G."/>
            <person name="Hahnke S."/>
            <person name="Han C."/>
            <person name="Jahn D."/>
            <person name="Kalhoefer D."/>
            <person name="Kiss H."/>
            <person name="Klenk H.P."/>
            <person name="Kyrpides N."/>
            <person name="Liebl W."/>
            <person name="Liesegang H."/>
            <person name="Meincke L."/>
            <person name="Pati A."/>
            <person name="Petersen J."/>
            <person name="Piekarski T."/>
            <person name="Pommerenke C."/>
            <person name="Pradella S."/>
            <person name="Pukall R."/>
            <person name="Rabus R."/>
            <person name="Stackebrandt E."/>
            <person name="Thole S."/>
            <person name="Thompson L."/>
            <person name="Tielen P."/>
            <person name="Tomasch J."/>
            <person name="von Jan M."/>
            <person name="Wanphrut N."/>
            <person name="Wichels A."/>
            <person name="Zech H."/>
            <person name="Simon M."/>
        </authorList>
    </citation>
    <scope>NUCLEOTIDE SEQUENCE [LARGE SCALE GENOMIC DNA]</scope>
    <source>
        <strain evidence="3">DSM 16493 / NCIMB 14021 / DFL 12</strain>
    </source>
</reference>
<keyword evidence="3" id="KW-1185">Reference proteome</keyword>
<dbReference type="RefSeq" id="WP_012178882.1">
    <property type="nucleotide sequence ID" value="NC_009952.1"/>
</dbReference>
<dbReference type="EMBL" id="CP000830">
    <property type="protein sequence ID" value="ABV93951.1"/>
    <property type="molecule type" value="Genomic_DNA"/>
</dbReference>
<feature type="chain" id="PRO_5002723552" description="DUF481 domain-containing protein" evidence="1">
    <location>
        <begin position="20"/>
        <end position="220"/>
    </location>
</feature>
<evidence type="ECO:0000313" key="2">
    <source>
        <dbReference type="EMBL" id="ABV93951.1"/>
    </source>
</evidence>
<sequence>MTRLGLLLLPLLLAAPVQAGPWPQPDGQVFVSGTVEHAGGDDWVGTGYGEYGLTQNITLGFDSSVTAFVGEGYVFLRYPILQSDGPNRFAVLGGVGASGNLERGVQPLWVIGASWGRGLQYPFGNGWAAVDASIRFREENSFASTRLTKLDATIGWQRDNRDLAILQIQTSEERGQDALIKFAPSYVWHFTDWFQLETGVTVPLAGDDVAKVKIGVWSQF</sequence>
<dbReference type="Proteomes" id="UP000006833">
    <property type="component" value="Chromosome"/>
</dbReference>
<gene>
    <name evidence="2" type="ordered locus">Dshi_2215</name>
</gene>
<feature type="signal peptide" evidence="1">
    <location>
        <begin position="1"/>
        <end position="19"/>
    </location>
</feature>
<dbReference type="AlphaFoldDB" id="A8LR28"/>
<accession>A8LR28</accession>
<evidence type="ECO:0000256" key="1">
    <source>
        <dbReference type="SAM" id="SignalP"/>
    </source>
</evidence>
<organism evidence="2 3">
    <name type="scientific">Dinoroseobacter shibae (strain DSM 16493 / NCIMB 14021 / DFL 12)</name>
    <dbReference type="NCBI Taxonomy" id="398580"/>
    <lineage>
        <taxon>Bacteria</taxon>
        <taxon>Pseudomonadati</taxon>
        <taxon>Pseudomonadota</taxon>
        <taxon>Alphaproteobacteria</taxon>
        <taxon>Rhodobacterales</taxon>
        <taxon>Roseobacteraceae</taxon>
        <taxon>Dinoroseobacter</taxon>
    </lineage>
</organism>
<proteinExistence type="predicted"/>
<dbReference type="KEGG" id="dsh:Dshi_2215"/>
<evidence type="ECO:0000313" key="3">
    <source>
        <dbReference type="Proteomes" id="UP000006833"/>
    </source>
</evidence>
<dbReference type="STRING" id="398580.Dshi_2215"/>
<dbReference type="OrthoDB" id="7857490at2"/>
<protein>
    <recommendedName>
        <fullName evidence="4">DUF481 domain-containing protein</fullName>
    </recommendedName>
</protein>
<dbReference type="eggNOG" id="ENOG50307R7">
    <property type="taxonomic scope" value="Bacteria"/>
</dbReference>
<keyword evidence="1" id="KW-0732">Signal</keyword>
<evidence type="ECO:0008006" key="4">
    <source>
        <dbReference type="Google" id="ProtNLM"/>
    </source>
</evidence>